<dbReference type="SMART" id="SM00448">
    <property type="entry name" value="REC"/>
    <property type="match status" value="1"/>
</dbReference>
<evidence type="ECO:0000313" key="3">
    <source>
        <dbReference type="EMBL" id="MBO1319371.1"/>
    </source>
</evidence>
<dbReference type="PANTHER" id="PTHR44520">
    <property type="entry name" value="RESPONSE REGULATOR RCP1-RELATED"/>
    <property type="match status" value="1"/>
</dbReference>
<feature type="modified residue" description="4-aspartylphosphate" evidence="1">
    <location>
        <position position="67"/>
    </location>
</feature>
<keyword evidence="4" id="KW-1185">Reference proteome</keyword>
<reference evidence="3" key="1">
    <citation type="submission" date="2021-03" db="EMBL/GenBank/DDBJ databases">
        <authorList>
            <person name="Wang G."/>
        </authorList>
    </citation>
    <scope>NUCLEOTIDE SEQUENCE</scope>
    <source>
        <strain evidence="3">KCTC 12899</strain>
    </source>
</reference>
<proteinExistence type="predicted"/>
<dbReference type="Pfam" id="PF00072">
    <property type="entry name" value="Response_reg"/>
    <property type="match status" value="1"/>
</dbReference>
<organism evidence="3 4">
    <name type="scientific">Acanthopleuribacter pedis</name>
    <dbReference type="NCBI Taxonomy" id="442870"/>
    <lineage>
        <taxon>Bacteria</taxon>
        <taxon>Pseudomonadati</taxon>
        <taxon>Acidobacteriota</taxon>
        <taxon>Holophagae</taxon>
        <taxon>Acanthopleuribacterales</taxon>
        <taxon>Acanthopleuribacteraceae</taxon>
        <taxon>Acanthopleuribacter</taxon>
    </lineage>
</organism>
<dbReference type="Proteomes" id="UP000664417">
    <property type="component" value="Unassembled WGS sequence"/>
</dbReference>
<accession>A0A8J7U5I9</accession>
<dbReference type="SUPFAM" id="SSF52172">
    <property type="entry name" value="CheY-like"/>
    <property type="match status" value="1"/>
</dbReference>
<dbReference type="EMBL" id="JAFREP010000010">
    <property type="protein sequence ID" value="MBO1319371.1"/>
    <property type="molecule type" value="Genomic_DNA"/>
</dbReference>
<gene>
    <name evidence="3" type="ORF">J3U88_12935</name>
</gene>
<feature type="domain" description="Response regulatory" evidence="2">
    <location>
        <begin position="9"/>
        <end position="134"/>
    </location>
</feature>
<dbReference type="InterPro" id="IPR001789">
    <property type="entry name" value="Sig_transdc_resp-reg_receiver"/>
</dbReference>
<dbReference type="RefSeq" id="WP_207859192.1">
    <property type="nucleotide sequence ID" value="NZ_JAFREP010000010.1"/>
</dbReference>
<keyword evidence="1" id="KW-0597">Phosphoprotein</keyword>
<sequence length="148" mass="17019">MKDQRNKFKILIVEDDDQHAELIQFTLCETAQKPRVWRAADGEEAVAFLERRAPFEDAERPSLILLDLKLPKMDGLEVLDYIKNSENLKTIPVVMLTTSASQKDKIKAYESHVNSYLVKPMDFGDFMKLAQDVCNYWGRLNNPLSVAE</sequence>
<dbReference type="Gene3D" id="3.40.50.2300">
    <property type="match status" value="1"/>
</dbReference>
<evidence type="ECO:0000313" key="4">
    <source>
        <dbReference type="Proteomes" id="UP000664417"/>
    </source>
</evidence>
<dbReference type="CDD" id="cd17557">
    <property type="entry name" value="REC_Rcp-like"/>
    <property type="match status" value="1"/>
</dbReference>
<dbReference type="AlphaFoldDB" id="A0A8J7U5I9"/>
<evidence type="ECO:0000256" key="1">
    <source>
        <dbReference type="PROSITE-ProRule" id="PRU00169"/>
    </source>
</evidence>
<evidence type="ECO:0000259" key="2">
    <source>
        <dbReference type="PROSITE" id="PS50110"/>
    </source>
</evidence>
<protein>
    <submittedName>
        <fullName evidence="3">Response regulator</fullName>
    </submittedName>
</protein>
<dbReference type="InterPro" id="IPR052893">
    <property type="entry name" value="TCS_response_regulator"/>
</dbReference>
<dbReference type="InterPro" id="IPR011006">
    <property type="entry name" value="CheY-like_superfamily"/>
</dbReference>
<dbReference type="PROSITE" id="PS50110">
    <property type="entry name" value="RESPONSE_REGULATORY"/>
    <property type="match status" value="1"/>
</dbReference>
<comment type="caution">
    <text evidence="3">The sequence shown here is derived from an EMBL/GenBank/DDBJ whole genome shotgun (WGS) entry which is preliminary data.</text>
</comment>
<name>A0A8J7U5I9_9BACT</name>
<dbReference type="GO" id="GO:0000160">
    <property type="term" value="P:phosphorelay signal transduction system"/>
    <property type="evidence" value="ECO:0007669"/>
    <property type="project" value="InterPro"/>
</dbReference>